<name>A0A9Q0AKQ7_9PEZI</name>
<dbReference type="SUPFAM" id="SSF55729">
    <property type="entry name" value="Acyl-CoA N-acyltransferases (Nat)"/>
    <property type="match status" value="1"/>
</dbReference>
<dbReference type="AlphaFoldDB" id="A0A9Q0AKQ7"/>
<reference evidence="2" key="1">
    <citation type="submission" date="2021-03" db="EMBL/GenBank/DDBJ databases">
        <title>Revisited historic fungal species revealed as producer of novel bioactive compounds through whole genome sequencing and comparative genomics.</title>
        <authorList>
            <person name="Vignolle G.A."/>
            <person name="Hochenegger N."/>
            <person name="Mach R.L."/>
            <person name="Mach-Aigner A.R."/>
            <person name="Javad Rahimi M."/>
            <person name="Salim K.A."/>
            <person name="Chan C.M."/>
            <person name="Lim L.B.L."/>
            <person name="Cai F."/>
            <person name="Druzhinina I.S."/>
            <person name="U'Ren J.M."/>
            <person name="Derntl C."/>
        </authorList>
    </citation>
    <scope>NUCLEOTIDE SEQUENCE</scope>
    <source>
        <strain evidence="2">TUCIM 5799</strain>
    </source>
</reference>
<gene>
    <name evidence="2" type="ORF">JX265_011398</name>
</gene>
<dbReference type="Proteomes" id="UP000829685">
    <property type="component" value="Unassembled WGS sequence"/>
</dbReference>
<comment type="caution">
    <text evidence="2">The sequence shown here is derived from an EMBL/GenBank/DDBJ whole genome shotgun (WGS) entry which is preliminary data.</text>
</comment>
<dbReference type="EMBL" id="JAFIMR010000042">
    <property type="protein sequence ID" value="KAI1856757.1"/>
    <property type="molecule type" value="Genomic_DNA"/>
</dbReference>
<proteinExistence type="predicted"/>
<dbReference type="InterPro" id="IPR053013">
    <property type="entry name" value="LAT"/>
</dbReference>
<dbReference type="InterPro" id="IPR016181">
    <property type="entry name" value="Acyl_CoA_acyltransferase"/>
</dbReference>
<accession>A0A9Q0AKQ7</accession>
<organism evidence="2 3">
    <name type="scientific">Neoarthrinium moseri</name>
    <dbReference type="NCBI Taxonomy" id="1658444"/>
    <lineage>
        <taxon>Eukaryota</taxon>
        <taxon>Fungi</taxon>
        <taxon>Dikarya</taxon>
        <taxon>Ascomycota</taxon>
        <taxon>Pezizomycotina</taxon>
        <taxon>Sordariomycetes</taxon>
        <taxon>Xylariomycetidae</taxon>
        <taxon>Amphisphaeriales</taxon>
        <taxon>Apiosporaceae</taxon>
        <taxon>Neoarthrinium</taxon>
    </lineage>
</organism>
<protein>
    <recommendedName>
        <fullName evidence="1">LYC1 C-terminal domain-containing protein</fullName>
    </recommendedName>
</protein>
<feature type="domain" description="LYC1 C-terminal" evidence="1">
    <location>
        <begin position="185"/>
        <end position="388"/>
    </location>
</feature>
<sequence>MGSLTELPDATSPKLILTTPTEAEKRQTWTMNHAEWGGALNLEEYLEREPYLATIPLAEKGGLKYWILTEASGLPDARPVLASCESLRKKALITDPKSGEVKEVVAYGIGSVYTNPQFRGRRYASRMLRDLGSLLKLETEKIEGQAAEIAASALWSDIGKSFYAKLGWAPFPSEHICFAASAGTDSDMNSRNVTEITYSNLESFCKLDEELLRKHLAEHAKDSKPRFAFTPNSDIFRWHLYRDDFIANIVFKNSGKGESQVKGAVAGPEGRRVWALWTRNYNGDATNVAKNTLYILRLVVEDDTVPIDELTASFTAVLKKAQSEADRWQIGKIELWNTTSLANTLVEKSGLAYERHERQTDSIPSMMWYAESDGGQVEWVANEKYCWC</sequence>
<evidence type="ECO:0000313" key="2">
    <source>
        <dbReference type="EMBL" id="KAI1856757.1"/>
    </source>
</evidence>
<dbReference type="InterPro" id="IPR055100">
    <property type="entry name" value="GNAT_LYC1-like"/>
</dbReference>
<evidence type="ECO:0000313" key="3">
    <source>
        <dbReference type="Proteomes" id="UP000829685"/>
    </source>
</evidence>
<keyword evidence="3" id="KW-1185">Reference proteome</keyword>
<evidence type="ECO:0000259" key="1">
    <source>
        <dbReference type="Pfam" id="PF22998"/>
    </source>
</evidence>
<dbReference type="PANTHER" id="PTHR34815">
    <property type="entry name" value="LYSINE ACETYLTRANSFERASE"/>
    <property type="match status" value="1"/>
</dbReference>
<dbReference type="PANTHER" id="PTHR34815:SF2">
    <property type="entry name" value="N-ACETYLTRANSFERASE DOMAIN-CONTAINING PROTEIN"/>
    <property type="match status" value="1"/>
</dbReference>
<dbReference type="Gene3D" id="3.40.630.30">
    <property type="match status" value="1"/>
</dbReference>
<dbReference type="Pfam" id="PF22998">
    <property type="entry name" value="GNAT_LYC1-like"/>
    <property type="match status" value="1"/>
</dbReference>